<accession>K3WBI8</accession>
<dbReference type="Gene3D" id="1.10.1380.10">
    <property type="entry name" value="Neutral endopeptidase , domain2"/>
    <property type="match status" value="1"/>
</dbReference>
<proteinExistence type="predicted"/>
<dbReference type="GO" id="GO:0016485">
    <property type="term" value="P:protein processing"/>
    <property type="evidence" value="ECO:0007669"/>
    <property type="project" value="TreeGrafter"/>
</dbReference>
<evidence type="ECO:0000259" key="1">
    <source>
        <dbReference type="Pfam" id="PF05649"/>
    </source>
</evidence>
<dbReference type="InParanoid" id="K3WBI8"/>
<feature type="domain" description="Peptidase M13 N-terminal" evidence="1">
    <location>
        <begin position="113"/>
        <end position="194"/>
    </location>
</feature>
<dbReference type="InterPro" id="IPR008753">
    <property type="entry name" value="Peptidase_M13_N"/>
</dbReference>
<dbReference type="EnsemblProtists" id="PYU1_T002329">
    <property type="protein sequence ID" value="PYU1_T002329"/>
    <property type="gene ID" value="PYU1_G002326"/>
</dbReference>
<dbReference type="PANTHER" id="PTHR11733:SF167">
    <property type="entry name" value="FI17812P1-RELATED"/>
    <property type="match status" value="1"/>
</dbReference>
<dbReference type="STRING" id="431595.K3WBI8"/>
<reference evidence="3" key="1">
    <citation type="journal article" date="2010" name="Genome Biol.">
        <title>Genome sequence of the necrotrophic plant pathogen Pythium ultimum reveals original pathogenicity mechanisms and effector repertoire.</title>
        <authorList>
            <person name="Levesque C.A."/>
            <person name="Brouwer H."/>
            <person name="Cano L."/>
            <person name="Hamilton J.P."/>
            <person name="Holt C."/>
            <person name="Huitema E."/>
            <person name="Raffaele S."/>
            <person name="Robideau G.P."/>
            <person name="Thines M."/>
            <person name="Win J."/>
            <person name="Zerillo M.M."/>
            <person name="Beakes G.W."/>
            <person name="Boore J.L."/>
            <person name="Busam D."/>
            <person name="Dumas B."/>
            <person name="Ferriera S."/>
            <person name="Fuerstenberg S.I."/>
            <person name="Gachon C.M."/>
            <person name="Gaulin E."/>
            <person name="Govers F."/>
            <person name="Grenville-Briggs L."/>
            <person name="Horner N."/>
            <person name="Hostetler J."/>
            <person name="Jiang R.H."/>
            <person name="Johnson J."/>
            <person name="Krajaejun T."/>
            <person name="Lin H."/>
            <person name="Meijer H.J."/>
            <person name="Moore B."/>
            <person name="Morris P."/>
            <person name="Phuntmart V."/>
            <person name="Puiu D."/>
            <person name="Shetty J."/>
            <person name="Stajich J.E."/>
            <person name="Tripathy S."/>
            <person name="Wawra S."/>
            <person name="van West P."/>
            <person name="Whitty B.R."/>
            <person name="Coutinho P.M."/>
            <person name="Henrissat B."/>
            <person name="Martin F."/>
            <person name="Thomas P.D."/>
            <person name="Tyler B.M."/>
            <person name="De Vries R.P."/>
            <person name="Kamoun S."/>
            <person name="Yandell M."/>
            <person name="Tisserat N."/>
            <person name="Buell C.R."/>
        </authorList>
    </citation>
    <scope>NUCLEOTIDE SEQUENCE</scope>
    <source>
        <strain evidence="3">DAOM:BR144</strain>
    </source>
</reference>
<reference evidence="3" key="2">
    <citation type="submission" date="2010-04" db="EMBL/GenBank/DDBJ databases">
        <authorList>
            <person name="Buell R."/>
            <person name="Hamilton J."/>
            <person name="Hostetler J."/>
        </authorList>
    </citation>
    <scope>NUCLEOTIDE SEQUENCE [LARGE SCALE GENOMIC DNA]</scope>
    <source>
        <strain evidence="3">DAOM:BR144</strain>
    </source>
</reference>
<evidence type="ECO:0000313" key="3">
    <source>
        <dbReference type="Proteomes" id="UP000019132"/>
    </source>
</evidence>
<dbReference type="eggNOG" id="KOG3624">
    <property type="taxonomic scope" value="Eukaryota"/>
</dbReference>
<organism evidence="2 3">
    <name type="scientific">Globisporangium ultimum (strain ATCC 200006 / CBS 805.95 / DAOM BR144)</name>
    <name type="common">Pythium ultimum</name>
    <dbReference type="NCBI Taxonomy" id="431595"/>
    <lineage>
        <taxon>Eukaryota</taxon>
        <taxon>Sar</taxon>
        <taxon>Stramenopiles</taxon>
        <taxon>Oomycota</taxon>
        <taxon>Peronosporomycetes</taxon>
        <taxon>Pythiales</taxon>
        <taxon>Pythiaceae</taxon>
        <taxon>Globisporangium</taxon>
    </lineage>
</organism>
<dbReference type="AlphaFoldDB" id="K3WBI8"/>
<sequence length="205" mass="22011">MVEASLRESTPLLYGTGSAQAQESTATRSAASRSQARRWKIAVSSAALLCAGALVSTKWNAPSLMSLDHVISSSQVSLSKETTKASAEVEEADPVTADFFKTLASFKNPNADPCVDFYEYACGGWLAQNQIPADRPAIDSAFYAVGEENKKIIAKIIDSKPPVISEFYTSCLNSEEVNNEAVAYVANIIDSIHQVTPPQAALVCW</sequence>
<dbReference type="Gene3D" id="3.40.390.10">
    <property type="entry name" value="Collagenase (Catalytic Domain)"/>
    <property type="match status" value="1"/>
</dbReference>
<protein>
    <recommendedName>
        <fullName evidence="1">Peptidase M13 N-terminal domain-containing protein</fullName>
    </recommendedName>
</protein>
<dbReference type="InterPro" id="IPR024079">
    <property type="entry name" value="MetalloPept_cat_dom_sf"/>
</dbReference>
<evidence type="ECO:0000313" key="2">
    <source>
        <dbReference type="EnsemblProtists" id="PYU1_T002329"/>
    </source>
</evidence>
<dbReference type="InterPro" id="IPR000718">
    <property type="entry name" value="Peptidase_M13"/>
</dbReference>
<dbReference type="VEuPathDB" id="FungiDB:PYU1_G002326"/>
<dbReference type="GO" id="GO:0005886">
    <property type="term" value="C:plasma membrane"/>
    <property type="evidence" value="ECO:0007669"/>
    <property type="project" value="TreeGrafter"/>
</dbReference>
<dbReference type="InterPro" id="IPR042089">
    <property type="entry name" value="Peptidase_M13_dom_2"/>
</dbReference>
<dbReference type="PANTHER" id="PTHR11733">
    <property type="entry name" value="ZINC METALLOPROTEASE FAMILY M13 NEPRILYSIN-RELATED"/>
    <property type="match status" value="1"/>
</dbReference>
<dbReference type="PROSITE" id="PS51885">
    <property type="entry name" value="NEPRILYSIN"/>
    <property type="match status" value="1"/>
</dbReference>
<name>K3WBI8_GLOUD</name>
<keyword evidence="3" id="KW-1185">Reference proteome</keyword>
<dbReference type="HOGENOM" id="CLU_116063_0_0_1"/>
<reference evidence="2" key="3">
    <citation type="submission" date="2014-11" db="UniProtKB">
        <authorList>
            <consortium name="EnsemblProtists"/>
        </authorList>
    </citation>
    <scope>IDENTIFICATION</scope>
    <source>
        <strain evidence="2">DAOM BR144</strain>
    </source>
</reference>
<dbReference type="Proteomes" id="UP000019132">
    <property type="component" value="Unassembled WGS sequence"/>
</dbReference>
<dbReference type="SUPFAM" id="SSF55486">
    <property type="entry name" value="Metalloproteases ('zincins'), catalytic domain"/>
    <property type="match status" value="1"/>
</dbReference>
<dbReference type="Pfam" id="PF05649">
    <property type="entry name" value="Peptidase_M13_N"/>
    <property type="match status" value="1"/>
</dbReference>
<dbReference type="GO" id="GO:0004222">
    <property type="term" value="F:metalloendopeptidase activity"/>
    <property type="evidence" value="ECO:0007669"/>
    <property type="project" value="InterPro"/>
</dbReference>